<dbReference type="EnsemblMetazoa" id="GPAI034117-RA">
    <property type="protein sequence ID" value="GPAI034117-PA"/>
    <property type="gene ID" value="GPAI034117"/>
</dbReference>
<keyword evidence="1" id="KW-0812">Transmembrane</keyword>
<reference evidence="2" key="2">
    <citation type="submission" date="2020-05" db="UniProtKB">
        <authorList>
            <consortium name="EnsemblMetazoa"/>
        </authorList>
    </citation>
    <scope>IDENTIFICATION</scope>
    <source>
        <strain evidence="2">IAEA</strain>
    </source>
</reference>
<dbReference type="Proteomes" id="UP000092445">
    <property type="component" value="Unassembled WGS sequence"/>
</dbReference>
<accession>A0A1B0A4C3</accession>
<keyword evidence="3" id="KW-1185">Reference proteome</keyword>
<keyword evidence="1" id="KW-0472">Membrane</keyword>
<dbReference type="VEuPathDB" id="VectorBase:GPAI034117"/>
<dbReference type="AlphaFoldDB" id="A0A1B0A4C3"/>
<name>A0A1B0A4C3_GLOPL</name>
<evidence type="ECO:0000313" key="2">
    <source>
        <dbReference type="EnsemblMetazoa" id="GPAI034117-PA"/>
    </source>
</evidence>
<sequence length="199" mass="22389">MSQDETASYKRCVVSAFNADRTFNAAYAPKANVTNTPYKYAHMGPLVITLEKSSAKDAIHTKITTKQSKSKASYHQSICGAFTSHEKEHEVKQKWLASTRPFNLTFATKNVHSSEKLSSIEETIISENGWNAKRKCQQPKDMLLTYASTYRLSSSPAYIVLSAFILTATTIASGYWFVHLFKCTQQLLTGFRQRYGSYA</sequence>
<organism evidence="2 3">
    <name type="scientific">Glossina pallidipes</name>
    <name type="common">Tsetse fly</name>
    <dbReference type="NCBI Taxonomy" id="7398"/>
    <lineage>
        <taxon>Eukaryota</taxon>
        <taxon>Metazoa</taxon>
        <taxon>Ecdysozoa</taxon>
        <taxon>Arthropoda</taxon>
        <taxon>Hexapoda</taxon>
        <taxon>Insecta</taxon>
        <taxon>Pterygota</taxon>
        <taxon>Neoptera</taxon>
        <taxon>Endopterygota</taxon>
        <taxon>Diptera</taxon>
        <taxon>Brachycera</taxon>
        <taxon>Muscomorpha</taxon>
        <taxon>Hippoboscoidea</taxon>
        <taxon>Glossinidae</taxon>
        <taxon>Glossina</taxon>
    </lineage>
</organism>
<keyword evidence="1" id="KW-1133">Transmembrane helix</keyword>
<evidence type="ECO:0000313" key="3">
    <source>
        <dbReference type="Proteomes" id="UP000092445"/>
    </source>
</evidence>
<evidence type="ECO:0000256" key="1">
    <source>
        <dbReference type="SAM" id="Phobius"/>
    </source>
</evidence>
<protein>
    <submittedName>
        <fullName evidence="2">Uncharacterized protein</fullName>
    </submittedName>
</protein>
<reference evidence="3" key="1">
    <citation type="submission" date="2014-03" db="EMBL/GenBank/DDBJ databases">
        <authorList>
            <person name="Aksoy S."/>
            <person name="Warren W."/>
            <person name="Wilson R.K."/>
        </authorList>
    </citation>
    <scope>NUCLEOTIDE SEQUENCE [LARGE SCALE GENOMIC DNA]</scope>
    <source>
        <strain evidence="3">IAEA</strain>
    </source>
</reference>
<proteinExistence type="predicted"/>
<feature type="transmembrane region" description="Helical" evidence="1">
    <location>
        <begin position="157"/>
        <end position="178"/>
    </location>
</feature>